<keyword evidence="3" id="KW-1185">Reference proteome</keyword>
<organism evidence="2 3">
    <name type="scientific">Streptomyces pulveraceus</name>
    <dbReference type="NCBI Taxonomy" id="68258"/>
    <lineage>
        <taxon>Bacteria</taxon>
        <taxon>Bacillati</taxon>
        <taxon>Actinomycetota</taxon>
        <taxon>Actinomycetes</taxon>
        <taxon>Kitasatosporales</taxon>
        <taxon>Streptomycetaceae</taxon>
        <taxon>Streptomyces</taxon>
    </lineage>
</organism>
<protein>
    <submittedName>
        <fullName evidence="2">Oligogalacturonate lyase family protein</fullName>
    </submittedName>
</protein>
<dbReference type="Gene3D" id="2.130.10.10">
    <property type="entry name" value="YVTN repeat-like/Quinoprotein amine dehydrogenase"/>
    <property type="match status" value="1"/>
</dbReference>
<keyword evidence="2" id="KW-0456">Lyase</keyword>
<dbReference type="GO" id="GO:0016829">
    <property type="term" value="F:lyase activity"/>
    <property type="evidence" value="ECO:0007669"/>
    <property type="project" value="UniProtKB-KW"/>
</dbReference>
<feature type="domain" description="Oligogalacturonate lyase" evidence="1">
    <location>
        <begin position="138"/>
        <end position="346"/>
    </location>
</feature>
<dbReference type="InterPro" id="IPR015943">
    <property type="entry name" value="WD40/YVTN_repeat-like_dom_sf"/>
</dbReference>
<dbReference type="InterPro" id="IPR027946">
    <property type="entry name" value="Ogl_dom"/>
</dbReference>
<evidence type="ECO:0000313" key="3">
    <source>
        <dbReference type="Proteomes" id="UP001596200"/>
    </source>
</evidence>
<name>A0ABW1GKH3_9ACTN</name>
<dbReference type="Pfam" id="PF14583">
    <property type="entry name" value="Pectate_lyase22"/>
    <property type="match status" value="1"/>
</dbReference>
<proteinExistence type="predicted"/>
<accession>A0ABW1GKH3</accession>
<evidence type="ECO:0000313" key="2">
    <source>
        <dbReference type="EMBL" id="MFC5914335.1"/>
    </source>
</evidence>
<gene>
    <name evidence="2" type="ORF">ACFP1B_12970</name>
</gene>
<dbReference type="SUPFAM" id="SSF69304">
    <property type="entry name" value="Tricorn protease N-terminal domain"/>
    <property type="match status" value="1"/>
</dbReference>
<sequence>MTPLLTGAHLPYPHTNGFHADGERLVLTRHSPATGALGLTSVRWRDGERAARPLYEPEPSTTGPEQLLWPDVALAAERMAWVWNDALHVLDLDSGAPERLYTAARGHTLQNLCSLTAAGDRVVVMEQPVGREHPVTCLEISVATGRADELFGTDWFANHPAHSPHDESWLAFAHEGPAREVPDRIWARHPVRAPRGRRVLDQSTDGGTLAVGHERWMFHDLGAVVCAYGESEAGPRGLYAVHPDGRAARLVSAGERDWHCDISRDGRWAVVDTTGPLDAPGRGWQNAGQVSDIVLVDMATGARTPLARTAADRHPRHPHPVFTPDGTAVLHNHGDPSTGEVAVVRVPVPQPVS</sequence>
<dbReference type="EMBL" id="JBHSPU010000013">
    <property type="protein sequence ID" value="MFC5914335.1"/>
    <property type="molecule type" value="Genomic_DNA"/>
</dbReference>
<dbReference type="Proteomes" id="UP001596200">
    <property type="component" value="Unassembled WGS sequence"/>
</dbReference>
<dbReference type="RefSeq" id="WP_344510208.1">
    <property type="nucleotide sequence ID" value="NZ_BAAATU010000015.1"/>
</dbReference>
<reference evidence="3" key="1">
    <citation type="journal article" date="2019" name="Int. J. Syst. Evol. Microbiol.">
        <title>The Global Catalogue of Microorganisms (GCM) 10K type strain sequencing project: providing services to taxonomists for standard genome sequencing and annotation.</title>
        <authorList>
            <consortium name="The Broad Institute Genomics Platform"/>
            <consortium name="The Broad Institute Genome Sequencing Center for Infectious Disease"/>
            <person name="Wu L."/>
            <person name="Ma J."/>
        </authorList>
    </citation>
    <scope>NUCLEOTIDE SEQUENCE [LARGE SCALE GENOMIC DNA]</scope>
    <source>
        <strain evidence="3">JCM 4147</strain>
    </source>
</reference>
<comment type="caution">
    <text evidence="2">The sequence shown here is derived from an EMBL/GenBank/DDBJ whole genome shotgun (WGS) entry which is preliminary data.</text>
</comment>
<evidence type="ECO:0000259" key="1">
    <source>
        <dbReference type="Pfam" id="PF14583"/>
    </source>
</evidence>